<dbReference type="PANTHER" id="PTHR38731">
    <property type="entry name" value="LIPL45-RELATED LIPOPROTEIN-RELATED"/>
    <property type="match status" value="1"/>
</dbReference>
<dbReference type="KEGG" id="sphu:SPPYR_3949"/>
<dbReference type="AlphaFoldDB" id="A0A1Y5Q6E8"/>
<name>A0A1Y5Q6E8_9SPHN</name>
<sequence length="437" mass="48534">MSLTFTALSLSCLSAPAAAAAKRAREPFILYRVAKGDNLYDLARRHLRHTGDFRNIQRLNRIEDPRRIRIGTLLRIPRHLLRFMPLEARILAHRGPVIIRRGGRDLPVAVGIAAKEGDELLTGTGGFVSIGLPDRSIVSLPSQSRVELHRLRRLSLTGALERLFVLKSGRARAIVTPMNRDKDDFRFSTPLAVSAVRGTEFRIAYDDRRSTAEVLDGTVDFATNFEASRQSIGRGFGAIATDGYLSPPLVLLPPPVLVNPGAIQDGETLQFSVTQPTGSHSYRAQVAQDAGFIDTVSEAVSADGRFDLPPVPEGVWFVRVAAIDPNGLEGLPATFSFRRQLYRPGQVERRRNGDARHFLFRWAEGAIPRSTHRFQLFGQNPSLPIIDEPGLTVPQYTVSNLMPGTYRWRAIILTFEDGAIRQTTLPFEQLIVSDDEQ</sequence>
<feature type="domain" description="LysM" evidence="2">
    <location>
        <begin position="29"/>
        <end position="76"/>
    </location>
</feature>
<evidence type="ECO:0000313" key="3">
    <source>
        <dbReference type="EMBL" id="SBV35064.1"/>
    </source>
</evidence>
<proteinExistence type="predicted"/>
<dbReference type="InterPro" id="IPR018392">
    <property type="entry name" value="LysM"/>
</dbReference>
<keyword evidence="1" id="KW-0732">Signal</keyword>
<dbReference type="EMBL" id="LT598653">
    <property type="protein sequence ID" value="SBV35064.1"/>
    <property type="molecule type" value="Genomic_DNA"/>
</dbReference>
<feature type="chain" id="PRO_5010997169" evidence="1">
    <location>
        <begin position="21"/>
        <end position="437"/>
    </location>
</feature>
<dbReference type="Pfam" id="PF01476">
    <property type="entry name" value="LysM"/>
    <property type="match status" value="1"/>
</dbReference>
<evidence type="ECO:0000259" key="2">
    <source>
        <dbReference type="PROSITE" id="PS51782"/>
    </source>
</evidence>
<gene>
    <name evidence="3" type="ORF">SPPYR_3949</name>
</gene>
<dbReference type="SUPFAM" id="SSF54106">
    <property type="entry name" value="LysM domain"/>
    <property type="match status" value="1"/>
</dbReference>
<feature type="signal peptide" evidence="1">
    <location>
        <begin position="1"/>
        <end position="20"/>
    </location>
</feature>
<reference evidence="3" key="1">
    <citation type="submission" date="2016-03" db="EMBL/GenBank/DDBJ databases">
        <authorList>
            <person name="Ploux O."/>
        </authorList>
    </citation>
    <scope>NUCLEOTIDE SEQUENCE</scope>
    <source>
        <strain evidence="3">UC10</strain>
    </source>
</reference>
<dbReference type="InterPro" id="IPR013783">
    <property type="entry name" value="Ig-like_fold"/>
</dbReference>
<dbReference type="InterPro" id="IPR036779">
    <property type="entry name" value="LysM_dom_sf"/>
</dbReference>
<dbReference type="InterPro" id="IPR006860">
    <property type="entry name" value="FecR"/>
</dbReference>
<dbReference type="CDD" id="cd00118">
    <property type="entry name" value="LysM"/>
    <property type="match status" value="1"/>
</dbReference>
<protein>
    <submittedName>
        <fullName evidence="3">Peptidoglycan binding domain/FecR protein</fullName>
    </submittedName>
</protein>
<accession>A0A1Y5Q6E8</accession>
<organism evidence="3">
    <name type="scientific">uncultured Sphingopyxis sp</name>
    <dbReference type="NCBI Taxonomy" id="310581"/>
    <lineage>
        <taxon>Bacteria</taxon>
        <taxon>Pseudomonadati</taxon>
        <taxon>Pseudomonadota</taxon>
        <taxon>Alphaproteobacteria</taxon>
        <taxon>Sphingomonadales</taxon>
        <taxon>Sphingomonadaceae</taxon>
        <taxon>Sphingopyxis</taxon>
        <taxon>environmental samples</taxon>
    </lineage>
</organism>
<dbReference type="PIRSF" id="PIRSF029644">
    <property type="entry name" value="UCP029644"/>
    <property type="match status" value="1"/>
</dbReference>
<dbReference type="InterPro" id="IPR016930">
    <property type="entry name" value="UCP029644"/>
</dbReference>
<dbReference type="SMART" id="SM00257">
    <property type="entry name" value="LysM"/>
    <property type="match status" value="1"/>
</dbReference>
<dbReference type="Gene3D" id="3.10.350.10">
    <property type="entry name" value="LysM domain"/>
    <property type="match status" value="1"/>
</dbReference>
<dbReference type="Gene3D" id="2.60.120.1440">
    <property type="match status" value="1"/>
</dbReference>
<dbReference type="Gene3D" id="2.60.40.10">
    <property type="entry name" value="Immunoglobulins"/>
    <property type="match status" value="1"/>
</dbReference>
<evidence type="ECO:0000256" key="1">
    <source>
        <dbReference type="SAM" id="SignalP"/>
    </source>
</evidence>
<dbReference type="Pfam" id="PF04773">
    <property type="entry name" value="FecR"/>
    <property type="match status" value="1"/>
</dbReference>
<dbReference type="PROSITE" id="PS51782">
    <property type="entry name" value="LYSM"/>
    <property type="match status" value="1"/>
</dbReference>
<dbReference type="RefSeq" id="WP_295322288.1">
    <property type="nucleotide sequence ID" value="NZ_LT598653.1"/>
</dbReference>